<proteinExistence type="predicted"/>
<sequence>MIEKSLNSLTALTKEILNGCRNMFLSCSCHTDTIGNIRTTLPKPGKNAGIKDKQENLLWETSDDFKHISYHFMLDTTPLLLEHLLLEYHKTIQRTA</sequence>
<reference evidence="1 2" key="1">
    <citation type="submission" date="2013-12" db="EMBL/GenBank/DDBJ databases">
        <title>A Varibaculum cambriense genome reconstructed from a premature infant gut community with otherwise low bacterial novelty that shifts toward anaerobic metabolism during the third week of life.</title>
        <authorList>
            <person name="Brown C.T."/>
            <person name="Sharon I."/>
            <person name="Thomas B.C."/>
            <person name="Castelle C.J."/>
            <person name="Morowitz M.J."/>
            <person name="Banfield J.F."/>
        </authorList>
    </citation>
    <scope>NUCLEOTIDE SEQUENCE [LARGE SCALE GENOMIC DNA]</scope>
    <source>
        <strain evidence="2">DORA_7</strain>
    </source>
</reference>
<dbReference type="Proteomes" id="UP000018846">
    <property type="component" value="Unassembled WGS sequence"/>
</dbReference>
<protein>
    <submittedName>
        <fullName evidence="1">Uncharacterized protein</fullName>
    </submittedName>
</protein>
<comment type="caution">
    <text evidence="1">The sequence shown here is derived from an EMBL/GenBank/DDBJ whole genome shotgun (WGS) entry which is preliminary data.</text>
</comment>
<organism evidence="1 2">
    <name type="scientific">Streptococcus anginosus DORA_7</name>
    <dbReference type="NCBI Taxonomy" id="1403946"/>
    <lineage>
        <taxon>Bacteria</taxon>
        <taxon>Bacillati</taxon>
        <taxon>Bacillota</taxon>
        <taxon>Bacilli</taxon>
        <taxon>Lactobacillales</taxon>
        <taxon>Streptococcaceae</taxon>
        <taxon>Streptococcus</taxon>
        <taxon>Streptococcus anginosus group</taxon>
    </lineage>
</organism>
<dbReference type="EMBL" id="AZMF01000113">
    <property type="protein sequence ID" value="ETI85382.1"/>
    <property type="molecule type" value="Genomic_DNA"/>
</dbReference>
<name>W1TUS9_STRAP</name>
<gene>
    <name evidence="1" type="ORF">Q615_SPAC00113G0057</name>
</gene>
<accession>W1TUS9</accession>
<evidence type="ECO:0000313" key="1">
    <source>
        <dbReference type="EMBL" id="ETI85382.1"/>
    </source>
</evidence>
<evidence type="ECO:0000313" key="2">
    <source>
        <dbReference type="Proteomes" id="UP000018846"/>
    </source>
</evidence>
<dbReference type="AlphaFoldDB" id="W1TUS9"/>